<dbReference type="SUPFAM" id="SSF46689">
    <property type="entry name" value="Homeodomain-like"/>
    <property type="match status" value="1"/>
</dbReference>
<feature type="DNA-binding region" description="H-T-H motif" evidence="5">
    <location>
        <begin position="45"/>
        <end position="64"/>
    </location>
</feature>
<protein>
    <submittedName>
        <fullName evidence="7">TetR/AcrR family transcriptional regulator</fullName>
    </submittedName>
</protein>
<sequence>MHGNNAAQACYNDEMPKVVDHDQRRADLVRAVWAVIGLHGIEGATVRRVAEQAGVSMGGLRYYFDSQQGLLRFAALAVAGNVSARVRALLQSDSDAANRARLLLEAMLPVDQERRVEADVWLAFLIRSRVDDALEELRSKAWTGTRHICRLAVSLRRGVAMPETIGAELPDADLETWAQHLHMFVDGLTVQAVTYPDRLSTDDLRVAVHRQLALVADR</sequence>
<proteinExistence type="predicted"/>
<dbReference type="PROSITE" id="PS50977">
    <property type="entry name" value="HTH_TETR_2"/>
    <property type="match status" value="1"/>
</dbReference>
<evidence type="ECO:0000313" key="8">
    <source>
        <dbReference type="Proteomes" id="UP001241758"/>
    </source>
</evidence>
<name>A0ABT6WWE4_9ACTN</name>
<keyword evidence="3 5" id="KW-0238">DNA-binding</keyword>
<evidence type="ECO:0000256" key="3">
    <source>
        <dbReference type="ARBA" id="ARBA00023125"/>
    </source>
</evidence>
<keyword evidence="4" id="KW-0804">Transcription</keyword>
<dbReference type="InterPro" id="IPR039538">
    <property type="entry name" value="BetI_C"/>
</dbReference>
<dbReference type="EMBL" id="JASCTH010000029">
    <property type="protein sequence ID" value="MDI6104062.1"/>
    <property type="molecule type" value="Genomic_DNA"/>
</dbReference>
<accession>A0ABT6WWE4</accession>
<organism evidence="7 8">
    <name type="scientific">Actinoplanes sandaracinus</name>
    <dbReference type="NCBI Taxonomy" id="3045177"/>
    <lineage>
        <taxon>Bacteria</taxon>
        <taxon>Bacillati</taxon>
        <taxon>Actinomycetota</taxon>
        <taxon>Actinomycetes</taxon>
        <taxon>Micromonosporales</taxon>
        <taxon>Micromonosporaceae</taxon>
        <taxon>Actinoplanes</taxon>
    </lineage>
</organism>
<comment type="caution">
    <text evidence="7">The sequence shown here is derived from an EMBL/GenBank/DDBJ whole genome shotgun (WGS) entry which is preliminary data.</text>
</comment>
<dbReference type="InterPro" id="IPR009057">
    <property type="entry name" value="Homeodomain-like_sf"/>
</dbReference>
<dbReference type="PANTHER" id="PTHR30055">
    <property type="entry name" value="HTH-TYPE TRANSCRIPTIONAL REGULATOR RUTR"/>
    <property type="match status" value="1"/>
</dbReference>
<keyword evidence="2" id="KW-0805">Transcription regulation</keyword>
<dbReference type="InterPro" id="IPR023772">
    <property type="entry name" value="DNA-bd_HTH_TetR-type_CS"/>
</dbReference>
<gene>
    <name evidence="7" type="ORF">QLQ12_36275</name>
</gene>
<dbReference type="Pfam" id="PF13977">
    <property type="entry name" value="TetR_C_6"/>
    <property type="match status" value="1"/>
</dbReference>
<dbReference type="InterPro" id="IPR036271">
    <property type="entry name" value="Tet_transcr_reg_TetR-rel_C_sf"/>
</dbReference>
<evidence type="ECO:0000256" key="2">
    <source>
        <dbReference type="ARBA" id="ARBA00023015"/>
    </source>
</evidence>
<keyword evidence="1" id="KW-0678">Repressor</keyword>
<dbReference type="RefSeq" id="WP_282765317.1">
    <property type="nucleotide sequence ID" value="NZ_JASCTH010000029.1"/>
</dbReference>
<dbReference type="SUPFAM" id="SSF48498">
    <property type="entry name" value="Tetracyclin repressor-like, C-terminal domain"/>
    <property type="match status" value="1"/>
</dbReference>
<evidence type="ECO:0000256" key="1">
    <source>
        <dbReference type="ARBA" id="ARBA00022491"/>
    </source>
</evidence>
<evidence type="ECO:0000313" key="7">
    <source>
        <dbReference type="EMBL" id="MDI6104062.1"/>
    </source>
</evidence>
<evidence type="ECO:0000256" key="4">
    <source>
        <dbReference type="ARBA" id="ARBA00023163"/>
    </source>
</evidence>
<evidence type="ECO:0000256" key="5">
    <source>
        <dbReference type="PROSITE-ProRule" id="PRU00335"/>
    </source>
</evidence>
<dbReference type="InterPro" id="IPR050109">
    <property type="entry name" value="HTH-type_TetR-like_transc_reg"/>
</dbReference>
<dbReference type="InterPro" id="IPR001647">
    <property type="entry name" value="HTH_TetR"/>
</dbReference>
<feature type="domain" description="HTH tetR-type" evidence="6">
    <location>
        <begin position="22"/>
        <end position="82"/>
    </location>
</feature>
<dbReference type="Proteomes" id="UP001241758">
    <property type="component" value="Unassembled WGS sequence"/>
</dbReference>
<keyword evidence="8" id="KW-1185">Reference proteome</keyword>
<dbReference type="PROSITE" id="PS01081">
    <property type="entry name" value="HTH_TETR_1"/>
    <property type="match status" value="1"/>
</dbReference>
<dbReference type="Pfam" id="PF00440">
    <property type="entry name" value="TetR_N"/>
    <property type="match status" value="1"/>
</dbReference>
<reference evidence="7 8" key="1">
    <citation type="submission" date="2023-05" db="EMBL/GenBank/DDBJ databases">
        <title>Actinoplanes sp. NEAU-A12 genome sequencing.</title>
        <authorList>
            <person name="Wang Z.-S."/>
        </authorList>
    </citation>
    <scope>NUCLEOTIDE SEQUENCE [LARGE SCALE GENOMIC DNA]</scope>
    <source>
        <strain evidence="7 8">NEAU-A12</strain>
    </source>
</reference>
<dbReference type="PANTHER" id="PTHR30055:SF228">
    <property type="entry name" value="TRANSCRIPTIONAL REGULATOR-RELATED"/>
    <property type="match status" value="1"/>
</dbReference>
<dbReference type="Gene3D" id="1.10.357.10">
    <property type="entry name" value="Tetracycline Repressor, domain 2"/>
    <property type="match status" value="1"/>
</dbReference>
<evidence type="ECO:0000259" key="6">
    <source>
        <dbReference type="PROSITE" id="PS50977"/>
    </source>
</evidence>